<feature type="compositionally biased region" description="Polar residues" evidence="2">
    <location>
        <begin position="465"/>
        <end position="478"/>
    </location>
</feature>
<feature type="compositionally biased region" description="Polar residues" evidence="2">
    <location>
        <begin position="381"/>
        <end position="397"/>
    </location>
</feature>
<gene>
    <name evidence="3" type="ORF">BB561_002831</name>
</gene>
<dbReference type="Pfam" id="PF14976">
    <property type="entry name" value="YPEH2ZP"/>
    <property type="match status" value="1"/>
</dbReference>
<comment type="caution">
    <text evidence="3">The sequence shown here is derived from an EMBL/GenBank/DDBJ whole genome shotgun (WGS) entry which is preliminary data.</text>
</comment>
<feature type="compositionally biased region" description="Basic and acidic residues" evidence="2">
    <location>
        <begin position="438"/>
        <end position="448"/>
    </location>
</feature>
<organism evidence="3 4">
    <name type="scientific">Smittium simulii</name>
    <dbReference type="NCBI Taxonomy" id="133385"/>
    <lineage>
        <taxon>Eukaryota</taxon>
        <taxon>Fungi</taxon>
        <taxon>Fungi incertae sedis</taxon>
        <taxon>Zoopagomycota</taxon>
        <taxon>Kickxellomycotina</taxon>
        <taxon>Harpellomycetes</taxon>
        <taxon>Harpellales</taxon>
        <taxon>Legeriomycetaceae</taxon>
        <taxon>Smittium</taxon>
    </lineage>
</organism>
<feature type="compositionally biased region" description="Polar residues" evidence="2">
    <location>
        <begin position="763"/>
        <end position="824"/>
    </location>
</feature>
<evidence type="ECO:0000256" key="2">
    <source>
        <dbReference type="SAM" id="MobiDB-lite"/>
    </source>
</evidence>
<sequence length="931" mass="104086">MHPGETQSNDSNDSDTFQPVWELSCKHCMIHWSSRGMEAIVMARPAIRCFSTDLPPLNCEVVFPYATESNSYLLGDHDHDTSKSLSNQSRRFDAVPGGPCDCHVQDLACLGCGNIVGYYIHRPCFRCLAQRYRIKQRGYQHLWTFYQNNVIPQIRINKKHEHVGWDDLFREQEMRQKMQMLALAQYTNNLQHNTHNPRNSVSVMQQNGFNLPEIEENSEPQEIISTQNENNYQGDRFSVRPNTRVRFPYTAGQINARSASTSNLSARNVNTVTTSANETYRANMFQTSRQDQSLIQNSNTRQLQTGIQTLSQNRDIQRNIGVESNQTLLFSGISNLNTSSSQSLQFPPLPPLPRFDTARTSTDRSNSALFSNIFRANGQRSVSSTGFETTRRVNTGHTSDEEAREDYMSAAYPFSTREITENEIFGISSSNEQQPRSTETRENTEESRSLTPSPIAETLIRTDMLINTDNSQSRNIRTPRSRLLQQIEDVNSNNLEYTGSDLQQQESNVELEPTLSESQLLTPRAIANISQSTPTIPPPSTSQRAQRRWLEISEYDMTEYPDLAWRPNLEDISVPELRESTRLQETVSGSSTSTVNQETNTEPPASNIPQPGDIRRRNAISAGTTSTTSEEAIQSRLNHSAPNISQISERRIRPLGSRITNGFSGSLGRRRARGYNFVSLGEDQTPISTEPGNRGLFRFNFGNTTENISSTRNETQQTIDPQTLDIPPLNSSNLDNRISVSNENNNIITSSSENSTGISPSNENSTGISPSNENSTGISPSNENSTGISVSNENSTGISSSNENSTGISVSNENNTGISINNTPNDTELAYQRRVSEAPEELQNLINSSSITSSILEPTSQFNQESEQLERQFSAATVVQTTQPVESAYRILSVQNLAHVRNIGAPESISNWLLQTGYDCMSNWEDSIIIR</sequence>
<dbReference type="PANTHER" id="PTHR31841">
    <property type="entry name" value="PROTEIN FAM72A-RELATED"/>
    <property type="match status" value="1"/>
</dbReference>
<keyword evidence="4" id="KW-1185">Reference proteome</keyword>
<dbReference type="OrthoDB" id="2526683at2759"/>
<evidence type="ECO:0000313" key="4">
    <source>
        <dbReference type="Proteomes" id="UP000245383"/>
    </source>
</evidence>
<comment type="similarity">
    <text evidence="1">Belongs to the FAM72 family.</text>
</comment>
<name>A0A2T9YNV5_9FUNG</name>
<feature type="compositionally biased region" description="Polar residues" evidence="2">
    <location>
        <begin position="583"/>
        <end position="609"/>
    </location>
</feature>
<proteinExistence type="inferred from homology"/>
<feature type="region of interest" description="Disordered" evidence="2">
    <location>
        <begin position="424"/>
        <end position="482"/>
    </location>
</feature>
<feature type="compositionally biased region" description="Polar residues" evidence="2">
    <location>
        <begin position="703"/>
        <end position="721"/>
    </location>
</feature>
<protein>
    <submittedName>
        <fullName evidence="3">Uncharacterized protein</fullName>
    </submittedName>
</protein>
<dbReference type="GO" id="GO:0005829">
    <property type="term" value="C:cytosol"/>
    <property type="evidence" value="ECO:0007669"/>
    <property type="project" value="TreeGrafter"/>
</dbReference>
<evidence type="ECO:0000256" key="1">
    <source>
        <dbReference type="ARBA" id="ARBA00006888"/>
    </source>
</evidence>
<reference evidence="3 4" key="1">
    <citation type="journal article" date="2018" name="MBio">
        <title>Comparative Genomics Reveals the Core Gene Toolbox for the Fungus-Insect Symbiosis.</title>
        <authorList>
            <person name="Wang Y."/>
            <person name="Stata M."/>
            <person name="Wang W."/>
            <person name="Stajich J.E."/>
            <person name="White M.M."/>
            <person name="Moncalvo J.M."/>
        </authorList>
    </citation>
    <scope>NUCLEOTIDE SEQUENCE [LARGE SCALE GENOMIC DNA]</scope>
    <source>
        <strain evidence="3 4">SWE-8-4</strain>
    </source>
</reference>
<feature type="region of interest" description="Disordered" evidence="2">
    <location>
        <begin position="381"/>
        <end position="405"/>
    </location>
</feature>
<feature type="region of interest" description="Disordered" evidence="2">
    <location>
        <begin position="579"/>
        <end position="644"/>
    </location>
</feature>
<dbReference type="EMBL" id="MBFR01000103">
    <property type="protein sequence ID" value="PVU94045.1"/>
    <property type="molecule type" value="Genomic_DNA"/>
</dbReference>
<accession>A0A2T9YNV5</accession>
<dbReference type="InterPro" id="IPR026768">
    <property type="entry name" value="YPEH2ZP"/>
</dbReference>
<dbReference type="PANTHER" id="PTHR31841:SF1">
    <property type="entry name" value="PROTEIN FAM72A-RELATED"/>
    <property type="match status" value="1"/>
</dbReference>
<dbReference type="AlphaFoldDB" id="A0A2T9YNV5"/>
<dbReference type="Proteomes" id="UP000245383">
    <property type="component" value="Unassembled WGS sequence"/>
</dbReference>
<feature type="region of interest" description="Disordered" evidence="2">
    <location>
        <begin position="703"/>
        <end position="824"/>
    </location>
</feature>
<feature type="compositionally biased region" description="Low complexity" evidence="2">
    <location>
        <begin position="736"/>
        <end position="762"/>
    </location>
</feature>
<evidence type="ECO:0000313" key="3">
    <source>
        <dbReference type="EMBL" id="PVU94045.1"/>
    </source>
</evidence>
<feature type="compositionally biased region" description="Polar residues" evidence="2">
    <location>
        <begin position="635"/>
        <end position="644"/>
    </location>
</feature>